<evidence type="ECO:0000256" key="1">
    <source>
        <dbReference type="ARBA" id="ARBA00023015"/>
    </source>
</evidence>
<evidence type="ECO:0000256" key="2">
    <source>
        <dbReference type="ARBA" id="ARBA00023125"/>
    </source>
</evidence>
<feature type="domain" description="HTH arsR-type" evidence="4">
    <location>
        <begin position="1"/>
        <end position="92"/>
    </location>
</feature>
<dbReference type="InterPro" id="IPR051081">
    <property type="entry name" value="HTH_MetalResp_TranReg"/>
</dbReference>
<dbReference type="SMART" id="SM00418">
    <property type="entry name" value="HTH_ARSR"/>
    <property type="match status" value="1"/>
</dbReference>
<dbReference type="PROSITE" id="PS50987">
    <property type="entry name" value="HTH_ARSR_2"/>
    <property type="match status" value="1"/>
</dbReference>
<organism evidence="5 6">
    <name type="scientific">Yanshouia hominis</name>
    <dbReference type="NCBI Taxonomy" id="2763673"/>
    <lineage>
        <taxon>Bacteria</taxon>
        <taxon>Bacillati</taxon>
        <taxon>Bacillota</taxon>
        <taxon>Clostridia</taxon>
        <taxon>Eubacteriales</taxon>
        <taxon>Oscillospiraceae</taxon>
        <taxon>Yanshouia</taxon>
    </lineage>
</organism>
<dbReference type="SUPFAM" id="SSF46785">
    <property type="entry name" value="Winged helix' DNA-binding domain"/>
    <property type="match status" value="1"/>
</dbReference>
<dbReference type="EMBL" id="JACRTB010000005">
    <property type="protein sequence ID" value="MBC8575492.1"/>
    <property type="molecule type" value="Genomic_DNA"/>
</dbReference>
<comment type="caution">
    <text evidence="5">The sequence shown here is derived from an EMBL/GenBank/DDBJ whole genome shotgun (WGS) entry which is preliminary data.</text>
</comment>
<dbReference type="CDD" id="cd00090">
    <property type="entry name" value="HTH_ARSR"/>
    <property type="match status" value="1"/>
</dbReference>
<evidence type="ECO:0000259" key="4">
    <source>
        <dbReference type="PROSITE" id="PS50987"/>
    </source>
</evidence>
<reference evidence="5 6" key="1">
    <citation type="submission" date="2020-08" db="EMBL/GenBank/DDBJ databases">
        <title>Genome public.</title>
        <authorList>
            <person name="Liu C."/>
            <person name="Sun Q."/>
        </authorList>
    </citation>
    <scope>NUCLEOTIDE SEQUENCE [LARGE SCALE GENOMIC DNA]</scope>
    <source>
        <strain evidence="5 6">BX1</strain>
    </source>
</reference>
<accession>A0ABR7NGG9</accession>
<keyword evidence="6" id="KW-1185">Reference proteome</keyword>
<keyword evidence="3" id="KW-0804">Transcription</keyword>
<dbReference type="Proteomes" id="UP000658131">
    <property type="component" value="Unassembled WGS sequence"/>
</dbReference>
<dbReference type="NCBIfam" id="NF033788">
    <property type="entry name" value="HTH_metalloreg"/>
    <property type="match status" value="1"/>
</dbReference>
<name>A0ABR7NGG9_9FIRM</name>
<dbReference type="PANTHER" id="PTHR33154:SF18">
    <property type="entry name" value="ARSENICAL RESISTANCE OPERON REPRESSOR"/>
    <property type="match status" value="1"/>
</dbReference>
<protein>
    <submittedName>
        <fullName evidence="5">Winged helix-turn-helix transcriptional regulator</fullName>
    </submittedName>
</protein>
<evidence type="ECO:0000256" key="3">
    <source>
        <dbReference type="ARBA" id="ARBA00023163"/>
    </source>
</evidence>
<sequence>MNEMDAAAICKALGDSNRLQIMKRLSTGEICACKLLEQFRITQPTLSHHMKVLCECGLVTARKEGKWSHYSLNRKTLCSFGKFVASLSCCGEEGGDL</sequence>
<keyword evidence="1" id="KW-0805">Transcription regulation</keyword>
<dbReference type="Gene3D" id="1.10.10.10">
    <property type="entry name" value="Winged helix-like DNA-binding domain superfamily/Winged helix DNA-binding domain"/>
    <property type="match status" value="1"/>
</dbReference>
<proteinExistence type="predicted"/>
<dbReference type="PRINTS" id="PR00778">
    <property type="entry name" value="HTHARSR"/>
</dbReference>
<keyword evidence="2" id="KW-0238">DNA-binding</keyword>
<dbReference type="InterPro" id="IPR011991">
    <property type="entry name" value="ArsR-like_HTH"/>
</dbReference>
<dbReference type="InterPro" id="IPR001845">
    <property type="entry name" value="HTH_ArsR_DNA-bd_dom"/>
</dbReference>
<gene>
    <name evidence="5" type="ORF">H8717_03565</name>
</gene>
<evidence type="ECO:0000313" key="5">
    <source>
        <dbReference type="EMBL" id="MBC8575492.1"/>
    </source>
</evidence>
<dbReference type="Pfam" id="PF01022">
    <property type="entry name" value="HTH_5"/>
    <property type="match status" value="1"/>
</dbReference>
<dbReference type="PANTHER" id="PTHR33154">
    <property type="entry name" value="TRANSCRIPTIONAL REGULATOR, ARSR FAMILY"/>
    <property type="match status" value="1"/>
</dbReference>
<dbReference type="InterPro" id="IPR036390">
    <property type="entry name" value="WH_DNA-bd_sf"/>
</dbReference>
<dbReference type="InterPro" id="IPR036388">
    <property type="entry name" value="WH-like_DNA-bd_sf"/>
</dbReference>
<evidence type="ECO:0000313" key="6">
    <source>
        <dbReference type="Proteomes" id="UP000658131"/>
    </source>
</evidence>